<protein>
    <submittedName>
        <fullName evidence="1">Uncharacterized protein</fullName>
    </submittedName>
</protein>
<name>A0A382PKE1_9ZZZZ</name>
<sequence>MGWILSEEAIGFFEEEFNLGEWFVADVLPADEALPVDEEGA</sequence>
<gene>
    <name evidence="1" type="ORF">METZ01_LOCUS326161</name>
</gene>
<dbReference type="EMBL" id="UINC01107723">
    <property type="protein sequence ID" value="SVC73307.1"/>
    <property type="molecule type" value="Genomic_DNA"/>
</dbReference>
<dbReference type="AlphaFoldDB" id="A0A382PKE1"/>
<accession>A0A382PKE1</accession>
<proteinExistence type="predicted"/>
<organism evidence="1">
    <name type="scientific">marine metagenome</name>
    <dbReference type="NCBI Taxonomy" id="408172"/>
    <lineage>
        <taxon>unclassified sequences</taxon>
        <taxon>metagenomes</taxon>
        <taxon>ecological metagenomes</taxon>
    </lineage>
</organism>
<reference evidence="1" key="1">
    <citation type="submission" date="2018-05" db="EMBL/GenBank/DDBJ databases">
        <authorList>
            <person name="Lanie J.A."/>
            <person name="Ng W.-L."/>
            <person name="Kazmierczak K.M."/>
            <person name="Andrzejewski T.M."/>
            <person name="Davidsen T.M."/>
            <person name="Wayne K.J."/>
            <person name="Tettelin H."/>
            <person name="Glass J.I."/>
            <person name="Rusch D."/>
            <person name="Podicherti R."/>
            <person name="Tsui H.-C.T."/>
            <person name="Winkler M.E."/>
        </authorList>
    </citation>
    <scope>NUCLEOTIDE SEQUENCE</scope>
</reference>
<feature type="non-terminal residue" evidence="1">
    <location>
        <position position="41"/>
    </location>
</feature>
<evidence type="ECO:0000313" key="1">
    <source>
        <dbReference type="EMBL" id="SVC73307.1"/>
    </source>
</evidence>